<dbReference type="GO" id="GO:0005524">
    <property type="term" value="F:ATP binding"/>
    <property type="evidence" value="ECO:0007669"/>
    <property type="project" value="UniProtKB-KW"/>
</dbReference>
<keyword evidence="1" id="KW-0677">Repeat</keyword>
<dbReference type="SMART" id="SM00382">
    <property type="entry name" value="AAA"/>
    <property type="match status" value="2"/>
</dbReference>
<dbReference type="Pfam" id="PF00004">
    <property type="entry name" value="AAA"/>
    <property type="match status" value="1"/>
</dbReference>
<keyword evidence="8" id="KW-1185">Reference proteome</keyword>
<keyword evidence="7" id="KW-0645">Protease</keyword>
<dbReference type="InterPro" id="IPR041546">
    <property type="entry name" value="ClpA/ClpB_AAA_lid"/>
</dbReference>
<dbReference type="Proteomes" id="UP000585272">
    <property type="component" value="Unassembled WGS sequence"/>
</dbReference>
<comment type="caution">
    <text evidence="7">The sequence shown here is derived from an EMBL/GenBank/DDBJ whole genome shotgun (WGS) entry which is preliminary data.</text>
</comment>
<gene>
    <name evidence="7" type="ORF">BDZ31_004153</name>
</gene>
<dbReference type="PROSITE" id="PS50151">
    <property type="entry name" value="UVR"/>
    <property type="match status" value="1"/>
</dbReference>
<evidence type="ECO:0000256" key="5">
    <source>
        <dbReference type="SAM" id="MobiDB-lite"/>
    </source>
</evidence>
<dbReference type="GO" id="GO:0008233">
    <property type="term" value="F:peptidase activity"/>
    <property type="evidence" value="ECO:0007669"/>
    <property type="project" value="UniProtKB-KW"/>
</dbReference>
<keyword evidence="7" id="KW-0378">Hydrolase</keyword>
<dbReference type="Pfam" id="PF10431">
    <property type="entry name" value="ClpB_D2-small"/>
    <property type="match status" value="1"/>
</dbReference>
<keyword evidence="4" id="KW-0143">Chaperone</keyword>
<name>A0A840IHU8_9ACTN</name>
<evidence type="ECO:0000259" key="6">
    <source>
        <dbReference type="PROSITE" id="PS50151"/>
    </source>
</evidence>
<dbReference type="InterPro" id="IPR027417">
    <property type="entry name" value="P-loop_NTPase"/>
</dbReference>
<dbReference type="SUPFAM" id="SSF52540">
    <property type="entry name" value="P-loop containing nucleoside triphosphate hydrolases"/>
    <property type="match status" value="2"/>
</dbReference>
<dbReference type="InterPro" id="IPR003959">
    <property type="entry name" value="ATPase_AAA_core"/>
</dbReference>
<feature type="region of interest" description="Disordered" evidence="5">
    <location>
        <begin position="49"/>
        <end position="110"/>
    </location>
</feature>
<dbReference type="CDD" id="cd19499">
    <property type="entry name" value="RecA-like_ClpB_Hsp104-like"/>
    <property type="match status" value="1"/>
</dbReference>
<reference evidence="7 8" key="1">
    <citation type="submission" date="2020-08" db="EMBL/GenBank/DDBJ databases">
        <title>Genomic Encyclopedia of Archaeal and Bacterial Type Strains, Phase II (KMG-II): from individual species to whole genera.</title>
        <authorList>
            <person name="Goeker M."/>
        </authorList>
    </citation>
    <scope>NUCLEOTIDE SEQUENCE [LARGE SCALE GENOMIC DNA]</scope>
    <source>
        <strain evidence="7 8">DSM 23288</strain>
    </source>
</reference>
<dbReference type="AlphaFoldDB" id="A0A840IHU8"/>
<dbReference type="FunFam" id="3.40.50.300:FF:000010">
    <property type="entry name" value="Chaperone clpB 1, putative"/>
    <property type="match status" value="1"/>
</dbReference>
<dbReference type="SMART" id="SM01086">
    <property type="entry name" value="ClpB_D2-small"/>
    <property type="match status" value="1"/>
</dbReference>
<evidence type="ECO:0000313" key="8">
    <source>
        <dbReference type="Proteomes" id="UP000585272"/>
    </source>
</evidence>
<dbReference type="InterPro" id="IPR050130">
    <property type="entry name" value="ClpA_ClpB"/>
</dbReference>
<dbReference type="GO" id="GO:0006508">
    <property type="term" value="P:proteolysis"/>
    <property type="evidence" value="ECO:0007669"/>
    <property type="project" value="UniProtKB-KW"/>
</dbReference>
<evidence type="ECO:0000256" key="1">
    <source>
        <dbReference type="ARBA" id="ARBA00022737"/>
    </source>
</evidence>
<sequence length="760" mass="80857">MANHEHSGGALCAVCGQRPGTVPVAWSAQGQRVDGALCETCARTLLAGSAGDTPSRPSPFGPFPPIAGGQSPRGRGGFPQAGPAWAPGARRPAADGGGAGGSDTPTLDQFGRDLTADARAGKIDAVIGRDEEIAQTIEVLARRRKNNAVLIGEAGVGKTAIAEGLALRIAQGEVPETLKDVRIVAVDLGGMVAGAQFRGQFEQRLKGALEEVVATEGKTVLFIDELHTIVGAGGAEGAMDAANLLKPLLARGELRVIGATTLAEFRKIEKDGALARRFAAVHVDEPSVAATVEILRGLRPAYEQHHKVKIADAALDAAARLSDRYVTEYHLPDKAIDLVDQASARVHLHGESSDVAKLQHELEHLVAEKQAAVDAESYEDAAEIKERIAKVEQQLEALAPEDGSDDAPVTGQAVTETDVAAVVAARTGIPVGELVAGELEKLQELEDDLHARVIGQDRAVETVADTIRRARVGLSEGDRPLGTFLFLGPTGVGKTELVKALAERLFGTEKSLVRIDMSEFREPHTVARLIGSPPGYVGYGDGGQLTEPVRRRPYSVVLLDEIEKAHPEVWNVLLQVMDDGRLTDGEGRTVDFANTVLVMTSNLGAPQAKKRGLGFAAAGDGADEPEQAAEQMIAAAKRAFLPEFVNRIDELVVFDALSAEQIERIGELIVGRVEVRIDDERGIDLEVEPELIARLSREGFDPQYGARPLQRHVRRTLEKELTKAIVEGRLHDGDKVRASDADGEIALTIEPAEVAEPVAA</sequence>
<dbReference type="RefSeq" id="WP_183344658.1">
    <property type="nucleotide sequence ID" value="NZ_JACHNU010000007.1"/>
</dbReference>
<evidence type="ECO:0000256" key="3">
    <source>
        <dbReference type="ARBA" id="ARBA00022840"/>
    </source>
</evidence>
<evidence type="ECO:0000256" key="4">
    <source>
        <dbReference type="ARBA" id="ARBA00023186"/>
    </source>
</evidence>
<dbReference type="PRINTS" id="PR00300">
    <property type="entry name" value="CLPPROTEASEA"/>
</dbReference>
<dbReference type="GO" id="GO:0005737">
    <property type="term" value="C:cytoplasm"/>
    <property type="evidence" value="ECO:0007669"/>
    <property type="project" value="TreeGrafter"/>
</dbReference>
<feature type="compositionally biased region" description="Low complexity" evidence="5">
    <location>
        <begin position="80"/>
        <end position="91"/>
    </location>
</feature>
<dbReference type="GO" id="GO:0016887">
    <property type="term" value="F:ATP hydrolysis activity"/>
    <property type="evidence" value="ECO:0007669"/>
    <property type="project" value="InterPro"/>
</dbReference>
<dbReference type="Pfam" id="PF17871">
    <property type="entry name" value="AAA_lid_9"/>
    <property type="match status" value="1"/>
</dbReference>
<evidence type="ECO:0000256" key="2">
    <source>
        <dbReference type="ARBA" id="ARBA00022741"/>
    </source>
</evidence>
<proteinExistence type="predicted"/>
<dbReference type="InterPro" id="IPR001270">
    <property type="entry name" value="ClpA/B"/>
</dbReference>
<keyword evidence="3 7" id="KW-0067">ATP-binding</keyword>
<dbReference type="InterPro" id="IPR018368">
    <property type="entry name" value="ClpA/B_CS1"/>
</dbReference>
<keyword evidence="2" id="KW-0547">Nucleotide-binding</keyword>
<dbReference type="InterPro" id="IPR001943">
    <property type="entry name" value="UVR_dom"/>
</dbReference>
<feature type="domain" description="UVR" evidence="6">
    <location>
        <begin position="359"/>
        <end position="394"/>
    </location>
</feature>
<protein>
    <submittedName>
        <fullName evidence="7">ATP-dependent Clp protease ATP-binding subunit ClpC</fullName>
    </submittedName>
</protein>
<dbReference type="InterPro" id="IPR003593">
    <property type="entry name" value="AAA+_ATPase"/>
</dbReference>
<dbReference type="CDD" id="cd00009">
    <property type="entry name" value="AAA"/>
    <property type="match status" value="1"/>
</dbReference>
<dbReference type="PROSITE" id="PS00870">
    <property type="entry name" value="CLPAB_1"/>
    <property type="match status" value="1"/>
</dbReference>
<accession>A0A840IHU8</accession>
<dbReference type="PANTHER" id="PTHR11638:SF18">
    <property type="entry name" value="HEAT SHOCK PROTEIN 104"/>
    <property type="match status" value="1"/>
</dbReference>
<dbReference type="Gene3D" id="1.10.8.60">
    <property type="match status" value="1"/>
</dbReference>
<feature type="compositionally biased region" description="Pro residues" evidence="5">
    <location>
        <begin position="56"/>
        <end position="65"/>
    </location>
</feature>
<dbReference type="FunFam" id="3.40.50.300:FF:000025">
    <property type="entry name" value="ATP-dependent Clp protease subunit"/>
    <property type="match status" value="1"/>
</dbReference>
<dbReference type="Gene3D" id="3.40.50.300">
    <property type="entry name" value="P-loop containing nucleotide triphosphate hydrolases"/>
    <property type="match status" value="3"/>
</dbReference>
<dbReference type="Pfam" id="PF07724">
    <property type="entry name" value="AAA_2"/>
    <property type="match status" value="1"/>
</dbReference>
<dbReference type="PANTHER" id="PTHR11638">
    <property type="entry name" value="ATP-DEPENDENT CLP PROTEASE"/>
    <property type="match status" value="1"/>
</dbReference>
<dbReference type="GO" id="GO:0034605">
    <property type="term" value="P:cellular response to heat"/>
    <property type="evidence" value="ECO:0007669"/>
    <property type="project" value="TreeGrafter"/>
</dbReference>
<organism evidence="7 8">
    <name type="scientific">Conexibacter arvalis</name>
    <dbReference type="NCBI Taxonomy" id="912552"/>
    <lineage>
        <taxon>Bacteria</taxon>
        <taxon>Bacillati</taxon>
        <taxon>Actinomycetota</taxon>
        <taxon>Thermoleophilia</taxon>
        <taxon>Solirubrobacterales</taxon>
        <taxon>Conexibacteraceae</taxon>
        <taxon>Conexibacter</taxon>
    </lineage>
</organism>
<dbReference type="InterPro" id="IPR019489">
    <property type="entry name" value="Clp_ATPase_C"/>
</dbReference>
<evidence type="ECO:0000313" key="7">
    <source>
        <dbReference type="EMBL" id="MBB4664542.1"/>
    </source>
</evidence>
<dbReference type="EMBL" id="JACHNU010000007">
    <property type="protein sequence ID" value="MBB4664542.1"/>
    <property type="molecule type" value="Genomic_DNA"/>
</dbReference>